<dbReference type="SMART" id="SM00129">
    <property type="entry name" value="KISc"/>
    <property type="match status" value="1"/>
</dbReference>
<evidence type="ECO:0000256" key="1">
    <source>
        <dbReference type="ARBA" id="ARBA00004245"/>
    </source>
</evidence>
<keyword evidence="6" id="KW-0498">Mitosis</keyword>
<evidence type="ECO:0000256" key="6">
    <source>
        <dbReference type="ARBA" id="ARBA00022776"/>
    </source>
</evidence>
<evidence type="ECO:0000256" key="8">
    <source>
        <dbReference type="ARBA" id="ARBA00023054"/>
    </source>
</evidence>
<keyword evidence="5 13" id="KW-0547">Nucleotide-binding</keyword>
<dbReference type="GO" id="GO:0005874">
    <property type="term" value="C:microtubule"/>
    <property type="evidence" value="ECO:0007669"/>
    <property type="project" value="UniProtKB-KW"/>
</dbReference>
<dbReference type="CDD" id="cd01374">
    <property type="entry name" value="KISc_CENP_E"/>
    <property type="match status" value="1"/>
</dbReference>
<keyword evidence="7 13" id="KW-0067">ATP-binding</keyword>
<dbReference type="InterPro" id="IPR027640">
    <property type="entry name" value="Kinesin-like_fam"/>
</dbReference>
<dbReference type="RefSeq" id="XP_056082030.1">
    <property type="nucleotide sequence ID" value="XM_056222327.1"/>
</dbReference>
<evidence type="ECO:0000256" key="2">
    <source>
        <dbReference type="ARBA" id="ARBA00022490"/>
    </source>
</evidence>
<name>A0AA35IZE4_SACMI</name>
<keyword evidence="11" id="KW-0131">Cell cycle</keyword>
<evidence type="ECO:0000256" key="10">
    <source>
        <dbReference type="ARBA" id="ARBA00023212"/>
    </source>
</evidence>
<dbReference type="InterPro" id="IPR027417">
    <property type="entry name" value="P-loop_NTPase"/>
</dbReference>
<accession>A0AA35IZE4</accession>
<feature type="domain" description="Kinesin motor" evidence="17">
    <location>
        <begin position="102"/>
        <end position="499"/>
    </location>
</feature>
<evidence type="ECO:0000259" key="17">
    <source>
        <dbReference type="PROSITE" id="PS50067"/>
    </source>
</evidence>
<feature type="coiled-coil region" evidence="15">
    <location>
        <begin position="624"/>
        <end position="689"/>
    </location>
</feature>
<dbReference type="GO" id="GO:0003777">
    <property type="term" value="F:microtubule motor activity"/>
    <property type="evidence" value="ECO:0007669"/>
    <property type="project" value="InterPro"/>
</dbReference>
<dbReference type="SUPFAM" id="SSF52540">
    <property type="entry name" value="P-loop containing nucleoside triphosphate hydrolases"/>
    <property type="match status" value="1"/>
</dbReference>
<dbReference type="PROSITE" id="PS00411">
    <property type="entry name" value="KINESIN_MOTOR_1"/>
    <property type="match status" value="1"/>
</dbReference>
<evidence type="ECO:0000256" key="13">
    <source>
        <dbReference type="PROSITE-ProRule" id="PRU00283"/>
    </source>
</evidence>
<keyword evidence="19" id="KW-1185">Reference proteome</keyword>
<evidence type="ECO:0000256" key="3">
    <source>
        <dbReference type="ARBA" id="ARBA00022618"/>
    </source>
</evidence>
<gene>
    <name evidence="18" type="primary">SMKI06G2670</name>
    <name evidence="18" type="ORF">SMKI_06G2670</name>
</gene>
<comment type="subcellular location">
    <subcellularLocation>
        <location evidence="1">Cytoplasm</location>
        <location evidence="1">Cytoskeleton</location>
    </subcellularLocation>
</comment>
<evidence type="ECO:0000313" key="18">
    <source>
        <dbReference type="EMBL" id="CAI4038915.1"/>
    </source>
</evidence>
<keyword evidence="9 13" id="KW-0505">Motor protein</keyword>
<comment type="function">
    <text evidence="12">Required for assembly of the mitotic spindle.</text>
</comment>
<evidence type="ECO:0000256" key="7">
    <source>
        <dbReference type="ARBA" id="ARBA00022840"/>
    </source>
</evidence>
<keyword evidence="8 15" id="KW-0175">Coiled coil</keyword>
<feature type="region of interest" description="Disordered" evidence="16">
    <location>
        <begin position="412"/>
        <end position="449"/>
    </location>
</feature>
<keyword evidence="4 14" id="KW-0493">Microtubule</keyword>
<evidence type="ECO:0000256" key="16">
    <source>
        <dbReference type="SAM" id="MobiDB-lite"/>
    </source>
</evidence>
<keyword evidence="3" id="KW-0132">Cell division</keyword>
<evidence type="ECO:0000256" key="15">
    <source>
        <dbReference type="SAM" id="Coils"/>
    </source>
</evidence>
<feature type="compositionally biased region" description="Low complexity" evidence="16">
    <location>
        <begin position="1"/>
        <end position="28"/>
    </location>
</feature>
<dbReference type="Proteomes" id="UP001161438">
    <property type="component" value="Chromosome 6"/>
</dbReference>
<proteinExistence type="inferred from homology"/>
<comment type="similarity">
    <text evidence="13 14">Belongs to the TRAFAC class myosin-kinesin ATPase superfamily. Kinesin family.</text>
</comment>
<feature type="region of interest" description="Disordered" evidence="16">
    <location>
        <begin position="1"/>
        <end position="95"/>
    </location>
</feature>
<dbReference type="InterPro" id="IPR001752">
    <property type="entry name" value="Kinesin_motor_dom"/>
</dbReference>
<dbReference type="FunFam" id="3.40.850.10:FF:000073">
    <property type="entry name" value="Kinesin-like protein"/>
    <property type="match status" value="1"/>
</dbReference>
<feature type="compositionally biased region" description="Low complexity" evidence="16">
    <location>
        <begin position="40"/>
        <end position="69"/>
    </location>
</feature>
<evidence type="ECO:0000256" key="11">
    <source>
        <dbReference type="ARBA" id="ARBA00023306"/>
    </source>
</evidence>
<dbReference type="PANTHER" id="PTHR47968:SF36">
    <property type="entry name" value="KINESIN HEAVY CHAIN ISOFORM X1"/>
    <property type="match status" value="1"/>
</dbReference>
<dbReference type="PRINTS" id="PR00380">
    <property type="entry name" value="KINESINHEAVY"/>
</dbReference>
<dbReference type="InterPro" id="IPR036961">
    <property type="entry name" value="Kinesin_motor_dom_sf"/>
</dbReference>
<dbReference type="Pfam" id="PF00225">
    <property type="entry name" value="Kinesin"/>
    <property type="match status" value="1"/>
</dbReference>
<evidence type="ECO:0000256" key="9">
    <source>
        <dbReference type="ARBA" id="ARBA00023175"/>
    </source>
</evidence>
<dbReference type="GeneID" id="80918126"/>
<evidence type="ECO:0000256" key="5">
    <source>
        <dbReference type="ARBA" id="ARBA00022741"/>
    </source>
</evidence>
<feature type="compositionally biased region" description="Low complexity" evidence="16">
    <location>
        <begin position="412"/>
        <end position="447"/>
    </location>
</feature>
<keyword evidence="10" id="KW-0206">Cytoskeleton</keyword>
<evidence type="ECO:0000313" key="19">
    <source>
        <dbReference type="Proteomes" id="UP001161438"/>
    </source>
</evidence>
<dbReference type="GO" id="GO:0007018">
    <property type="term" value="P:microtubule-based movement"/>
    <property type="evidence" value="ECO:0007669"/>
    <property type="project" value="InterPro"/>
</dbReference>
<organism evidence="18 19">
    <name type="scientific">Saccharomyces mikatae IFO 1815</name>
    <dbReference type="NCBI Taxonomy" id="226126"/>
    <lineage>
        <taxon>Eukaryota</taxon>
        <taxon>Fungi</taxon>
        <taxon>Dikarya</taxon>
        <taxon>Ascomycota</taxon>
        <taxon>Saccharomycotina</taxon>
        <taxon>Saccharomycetes</taxon>
        <taxon>Saccharomycetales</taxon>
        <taxon>Saccharomycetaceae</taxon>
        <taxon>Saccharomyces</taxon>
    </lineage>
</organism>
<dbReference type="PROSITE" id="PS50067">
    <property type="entry name" value="KINESIN_MOTOR_2"/>
    <property type="match status" value="1"/>
</dbReference>
<feature type="region of interest" description="Disordered" evidence="16">
    <location>
        <begin position="541"/>
        <end position="562"/>
    </location>
</feature>
<dbReference type="PANTHER" id="PTHR47968">
    <property type="entry name" value="CENTROMERE PROTEIN E"/>
    <property type="match status" value="1"/>
</dbReference>
<feature type="binding site" evidence="13">
    <location>
        <begin position="202"/>
        <end position="209"/>
    </location>
    <ligand>
        <name>ATP</name>
        <dbReference type="ChEBI" id="CHEBI:30616"/>
    </ligand>
</feature>
<dbReference type="GO" id="GO:0005524">
    <property type="term" value="F:ATP binding"/>
    <property type="evidence" value="ECO:0007669"/>
    <property type="project" value="UniProtKB-UniRule"/>
</dbReference>
<dbReference type="InterPro" id="IPR019821">
    <property type="entry name" value="Kinesin_motor_CS"/>
</dbReference>
<keyword evidence="2" id="KW-0963">Cytoplasm</keyword>
<dbReference type="EMBL" id="OX365762">
    <property type="protein sequence ID" value="CAI4038915.1"/>
    <property type="molecule type" value="Genomic_DNA"/>
</dbReference>
<evidence type="ECO:0000256" key="12">
    <source>
        <dbReference type="ARBA" id="ARBA00054086"/>
    </source>
</evidence>
<reference evidence="18" key="1">
    <citation type="submission" date="2022-10" db="EMBL/GenBank/DDBJ databases">
        <authorList>
            <person name="Byrne P K."/>
        </authorList>
    </citation>
    <scope>NUCLEOTIDE SEQUENCE</scope>
    <source>
        <strain evidence="18">IFO1815</strain>
    </source>
</reference>
<dbReference type="GO" id="GO:0008017">
    <property type="term" value="F:microtubule binding"/>
    <property type="evidence" value="ECO:0007669"/>
    <property type="project" value="InterPro"/>
</dbReference>
<dbReference type="Gene3D" id="3.40.850.10">
    <property type="entry name" value="Kinesin motor domain"/>
    <property type="match status" value="1"/>
</dbReference>
<evidence type="ECO:0000256" key="14">
    <source>
        <dbReference type="RuleBase" id="RU000394"/>
    </source>
</evidence>
<dbReference type="GO" id="GO:0051301">
    <property type="term" value="P:cell division"/>
    <property type="evidence" value="ECO:0007669"/>
    <property type="project" value="UniProtKB-KW"/>
</dbReference>
<protein>
    <recommendedName>
        <fullName evidence="14">Kinesin-like protein</fullName>
    </recommendedName>
</protein>
<feature type="compositionally biased region" description="Polar residues" evidence="16">
    <location>
        <begin position="547"/>
        <end position="562"/>
    </location>
</feature>
<feature type="compositionally biased region" description="Polar residues" evidence="16">
    <location>
        <begin position="29"/>
        <end position="39"/>
    </location>
</feature>
<evidence type="ECO:0000256" key="4">
    <source>
        <dbReference type="ARBA" id="ARBA00022701"/>
    </source>
</evidence>
<dbReference type="AlphaFoldDB" id="A0AA35IZE4"/>
<sequence>MIQKMSPSLRRPPTRSSSGSSNIPQSPSVRSTSSFSNLTRNSIRNVSSSGSQSISSSSTRSNSPLRSVSTKSDPFLHPGRIRARRSDSINNISRKNDTYTGSITVTIRPKPRSVGPSHDNMGLKTPRHFQSRTNSQQGGNTFTRDPWFITNDRTIVHEEIGEFKFDHVFASHCTNLEVYEKTSKPMIDKLLMGFNATIFAYGMTGSGKTFTMSGNEQELGLIPLSVSYLFTNIMEQSMNGDKKFDVVISYLEIYNERIYDLLESGLEESGSRLGTPSRSYMSKNNSNALGVELKIRDDSQYGVKVIGLTERRCESSEDLLRWIAVGDKSRKIGETDYNARSSRSHAIVLIRLTSTDVRDGTSRSSTLSLCDLAGSERATGQQERRKEGSFINKSLLALGTVISKLSADKTNSVGSIIPTTPTSSGNSSSSSSSSSGSIVSNSNTSSNHIPYRDSKLTRLLQPALSGDSIVTTICTVDTRNDAAAETMNTLRFASRAKNVSLHVSKKSIINNGNYDGDKDRTIELLRRQLEDQHRLISELKDRANLGERSTQSSNENNYKDNNVIVSHKDPNLALMKAENRILKYKLDNCEKLLDKDVVDLQDSEIMEIVEMLPLEVGTLLETKIQGLESQIRQYRKYTQKLEDKIMAMEKSGYNAKLSAPCDGTEVMELQKMLERKDKMIEALQCAKRLRDRALKPLTNTQQSPLSVVQNDKLTR</sequence>